<dbReference type="Proteomes" id="UP001412067">
    <property type="component" value="Unassembled WGS sequence"/>
</dbReference>
<feature type="region of interest" description="Disordered" evidence="1">
    <location>
        <begin position="53"/>
        <end position="114"/>
    </location>
</feature>
<reference evidence="2 3" key="1">
    <citation type="journal article" date="2022" name="Nat. Plants">
        <title>Genomes of leafy and leafless Platanthera orchids illuminate the evolution of mycoheterotrophy.</title>
        <authorList>
            <person name="Li M.H."/>
            <person name="Liu K.W."/>
            <person name="Li Z."/>
            <person name="Lu H.C."/>
            <person name="Ye Q.L."/>
            <person name="Zhang D."/>
            <person name="Wang J.Y."/>
            <person name="Li Y.F."/>
            <person name="Zhong Z.M."/>
            <person name="Liu X."/>
            <person name="Yu X."/>
            <person name="Liu D.K."/>
            <person name="Tu X.D."/>
            <person name="Liu B."/>
            <person name="Hao Y."/>
            <person name="Liao X.Y."/>
            <person name="Jiang Y.T."/>
            <person name="Sun W.H."/>
            <person name="Chen J."/>
            <person name="Chen Y.Q."/>
            <person name="Ai Y."/>
            <person name="Zhai J.W."/>
            <person name="Wu S.S."/>
            <person name="Zhou Z."/>
            <person name="Hsiao Y.Y."/>
            <person name="Wu W.L."/>
            <person name="Chen Y.Y."/>
            <person name="Lin Y.F."/>
            <person name="Hsu J.L."/>
            <person name="Li C.Y."/>
            <person name="Wang Z.W."/>
            <person name="Zhao X."/>
            <person name="Zhong W.Y."/>
            <person name="Ma X.K."/>
            <person name="Ma L."/>
            <person name="Huang J."/>
            <person name="Chen G.Z."/>
            <person name="Huang M.Z."/>
            <person name="Huang L."/>
            <person name="Peng D.H."/>
            <person name="Luo Y.B."/>
            <person name="Zou S.Q."/>
            <person name="Chen S.P."/>
            <person name="Lan S."/>
            <person name="Tsai W.C."/>
            <person name="Van de Peer Y."/>
            <person name="Liu Z.J."/>
        </authorList>
    </citation>
    <scope>NUCLEOTIDE SEQUENCE [LARGE SCALE GENOMIC DNA]</scope>
    <source>
        <strain evidence="2">Lor288</strain>
    </source>
</reference>
<comment type="caution">
    <text evidence="2">The sequence shown here is derived from an EMBL/GenBank/DDBJ whole genome shotgun (WGS) entry which is preliminary data.</text>
</comment>
<proteinExistence type="predicted"/>
<protein>
    <submittedName>
        <fullName evidence="2">Uncharacterized protein</fullName>
    </submittedName>
</protein>
<evidence type="ECO:0000313" key="2">
    <source>
        <dbReference type="EMBL" id="KAK8969704.1"/>
    </source>
</evidence>
<evidence type="ECO:0000256" key="1">
    <source>
        <dbReference type="SAM" id="MobiDB-lite"/>
    </source>
</evidence>
<feature type="compositionally biased region" description="Basic and acidic residues" evidence="1">
    <location>
        <begin position="1"/>
        <end position="26"/>
    </location>
</feature>
<organism evidence="2 3">
    <name type="scientific">Platanthera guangdongensis</name>
    <dbReference type="NCBI Taxonomy" id="2320717"/>
    <lineage>
        <taxon>Eukaryota</taxon>
        <taxon>Viridiplantae</taxon>
        <taxon>Streptophyta</taxon>
        <taxon>Embryophyta</taxon>
        <taxon>Tracheophyta</taxon>
        <taxon>Spermatophyta</taxon>
        <taxon>Magnoliopsida</taxon>
        <taxon>Liliopsida</taxon>
        <taxon>Asparagales</taxon>
        <taxon>Orchidaceae</taxon>
        <taxon>Orchidoideae</taxon>
        <taxon>Orchideae</taxon>
        <taxon>Orchidinae</taxon>
        <taxon>Platanthera</taxon>
    </lineage>
</organism>
<name>A0ABR2MZN4_9ASPA</name>
<gene>
    <name evidence="2" type="ORF">KSP40_PGU017452</name>
</gene>
<dbReference type="EMBL" id="JBBWWR010000003">
    <property type="protein sequence ID" value="KAK8969704.1"/>
    <property type="molecule type" value="Genomic_DNA"/>
</dbReference>
<sequence length="147" mass="16676">MERIANSAERKFLSKDKSNGEIDPRVLRSSNSINQLMEVPSSILLKAEETLQNAKLNGNPGTLKGTWLLKEENRSDQDTGKAEQDVASSCHSEIPQSRNSKEQQPAAGAKENHRNRVMEAIFERGNQIHERRCRDYLFKPGFTLFFS</sequence>
<keyword evidence="3" id="KW-1185">Reference proteome</keyword>
<evidence type="ECO:0000313" key="3">
    <source>
        <dbReference type="Proteomes" id="UP001412067"/>
    </source>
</evidence>
<accession>A0ABR2MZN4</accession>
<feature type="region of interest" description="Disordered" evidence="1">
    <location>
        <begin position="1"/>
        <end position="30"/>
    </location>
</feature>
<feature type="compositionally biased region" description="Basic and acidic residues" evidence="1">
    <location>
        <begin position="69"/>
        <end position="84"/>
    </location>
</feature>
<feature type="compositionally biased region" description="Polar residues" evidence="1">
    <location>
        <begin position="86"/>
        <end position="98"/>
    </location>
</feature>